<proteinExistence type="predicted"/>
<reference evidence="2 3" key="1">
    <citation type="submission" date="2016-10" db="EMBL/GenBank/DDBJ databases">
        <authorList>
            <person name="de Groot N.N."/>
        </authorList>
    </citation>
    <scope>NUCLEOTIDE SEQUENCE [LARGE SCALE GENOMIC DNA]</scope>
    <source>
        <strain evidence="2 3">DSM 44637</strain>
    </source>
</reference>
<dbReference type="AlphaFoldDB" id="A0A1I5UP20"/>
<dbReference type="EMBL" id="FOWC01000008">
    <property type="protein sequence ID" value="SFP96970.1"/>
    <property type="molecule type" value="Genomic_DNA"/>
</dbReference>
<accession>A0A1I5UP20</accession>
<feature type="region of interest" description="Disordered" evidence="1">
    <location>
        <begin position="1"/>
        <end position="28"/>
    </location>
</feature>
<organism evidence="2 3">
    <name type="scientific">Amycolatopsis rubida</name>
    <dbReference type="NCBI Taxonomy" id="112413"/>
    <lineage>
        <taxon>Bacteria</taxon>
        <taxon>Bacillati</taxon>
        <taxon>Actinomycetota</taxon>
        <taxon>Actinomycetes</taxon>
        <taxon>Pseudonocardiales</taxon>
        <taxon>Pseudonocardiaceae</taxon>
        <taxon>Amycolatopsis</taxon>
    </lineage>
</organism>
<feature type="compositionally biased region" description="Polar residues" evidence="1">
    <location>
        <begin position="1"/>
        <end position="11"/>
    </location>
</feature>
<evidence type="ECO:0000256" key="1">
    <source>
        <dbReference type="SAM" id="MobiDB-lite"/>
    </source>
</evidence>
<protein>
    <submittedName>
        <fullName evidence="2">Uncharacterized protein</fullName>
    </submittedName>
</protein>
<dbReference type="Proteomes" id="UP000199137">
    <property type="component" value="Unassembled WGS sequence"/>
</dbReference>
<gene>
    <name evidence="2" type="ORF">SAMN05421854_10831</name>
</gene>
<evidence type="ECO:0000313" key="3">
    <source>
        <dbReference type="Proteomes" id="UP000199137"/>
    </source>
</evidence>
<sequence>MPSATRPSDPTSPLPRNHSQPCRARVRQVASPVRSARAALTWMYRLLEMAAWYVRPSFHWMPPPQSPVQKVCMWSAPAFAVAR</sequence>
<name>A0A1I5UP20_9PSEU</name>
<evidence type="ECO:0000313" key="2">
    <source>
        <dbReference type="EMBL" id="SFP96970.1"/>
    </source>
</evidence>